<gene>
    <name evidence="8" type="ORF">DV711_18565</name>
</gene>
<dbReference type="PROSITE" id="PS50887">
    <property type="entry name" value="GGDEF"/>
    <property type="match status" value="1"/>
</dbReference>
<dbReference type="Gene3D" id="3.30.70.270">
    <property type="match status" value="1"/>
</dbReference>
<sequence>MNSIKIKLISSLFFTCLLLGAIVFLMTPHMIKHELTEDALKPTIRAYQQAIGQYQQTHPSWGTAEDAKRFALLAEARLDANSKPQTSHQIDSLVTDSNGYSLKPGPTHRAGDKISLDIFDDPEEIKINGRVVAYISPIDEIPLSASDKTYLHSVEETLQFSLLAAIAMILPFAAWKGSQITRSLNQLIEAVNKMAEGDLQQQVKINTRDEIGLLANAFNSMNTRLVNAYRELEESHQLIEQQAEQLKELSIRDELTGLYNRRFFNEEAKLLLSNASRYQQPLAAILADIDHFKMINDNFSHAVGDQVLQQVSEILLNGIRSSDLVARYGGEEMVFILPNTDQAKAIEMMDRIRLCIEEHPWHKTAPGLAVTMSFGICADNSVEQLQARLEQADQQLYRAKREGRNQVCINQ</sequence>
<dbReference type="PANTHER" id="PTHR45138">
    <property type="entry name" value="REGULATORY COMPONENTS OF SENSORY TRANSDUCTION SYSTEM"/>
    <property type="match status" value="1"/>
</dbReference>
<dbReference type="CDD" id="cd06225">
    <property type="entry name" value="HAMP"/>
    <property type="match status" value="1"/>
</dbReference>
<evidence type="ECO:0000256" key="5">
    <source>
        <dbReference type="SAM" id="Phobius"/>
    </source>
</evidence>
<evidence type="ECO:0000256" key="4">
    <source>
        <dbReference type="SAM" id="Coils"/>
    </source>
</evidence>
<dbReference type="CDD" id="cd01949">
    <property type="entry name" value="GGDEF"/>
    <property type="match status" value="1"/>
</dbReference>
<dbReference type="RefSeq" id="WP_114697241.1">
    <property type="nucleotide sequence ID" value="NZ_QQOH01000006.1"/>
</dbReference>
<dbReference type="SUPFAM" id="SSF158472">
    <property type="entry name" value="HAMP domain-like"/>
    <property type="match status" value="1"/>
</dbReference>
<dbReference type="GO" id="GO:0016020">
    <property type="term" value="C:membrane"/>
    <property type="evidence" value="ECO:0007669"/>
    <property type="project" value="InterPro"/>
</dbReference>
<dbReference type="Pfam" id="PF00990">
    <property type="entry name" value="GGDEF"/>
    <property type="match status" value="1"/>
</dbReference>
<dbReference type="EC" id="2.7.7.65" evidence="2"/>
<dbReference type="GO" id="GO:0007165">
    <property type="term" value="P:signal transduction"/>
    <property type="evidence" value="ECO:0007669"/>
    <property type="project" value="InterPro"/>
</dbReference>
<feature type="transmembrane region" description="Helical" evidence="5">
    <location>
        <begin position="12"/>
        <end position="31"/>
    </location>
</feature>
<dbReference type="InterPro" id="IPR029787">
    <property type="entry name" value="Nucleotide_cyclase"/>
</dbReference>
<feature type="domain" description="HAMP" evidence="6">
    <location>
        <begin position="178"/>
        <end position="230"/>
    </location>
</feature>
<dbReference type="InterPro" id="IPR003660">
    <property type="entry name" value="HAMP_dom"/>
</dbReference>
<dbReference type="AlphaFoldDB" id="A0A369W7Y9"/>
<dbReference type="Pfam" id="PF00672">
    <property type="entry name" value="HAMP"/>
    <property type="match status" value="1"/>
</dbReference>
<evidence type="ECO:0000256" key="3">
    <source>
        <dbReference type="ARBA" id="ARBA00034247"/>
    </source>
</evidence>
<dbReference type="InterPro" id="IPR043128">
    <property type="entry name" value="Rev_trsase/Diguanyl_cyclase"/>
</dbReference>
<evidence type="ECO:0000313" key="9">
    <source>
        <dbReference type="Proteomes" id="UP000253769"/>
    </source>
</evidence>
<comment type="caution">
    <text evidence="8">The sequence shown here is derived from an EMBL/GenBank/DDBJ whole genome shotgun (WGS) entry which is preliminary data.</text>
</comment>
<dbReference type="OrthoDB" id="8572793at2"/>
<dbReference type="FunFam" id="3.30.70.270:FF:000001">
    <property type="entry name" value="Diguanylate cyclase domain protein"/>
    <property type="match status" value="1"/>
</dbReference>
<keyword evidence="4" id="KW-0175">Coiled coil</keyword>
<comment type="cofactor">
    <cofactor evidence="1">
        <name>Mg(2+)</name>
        <dbReference type="ChEBI" id="CHEBI:18420"/>
    </cofactor>
</comment>
<protein>
    <recommendedName>
        <fullName evidence="2">diguanylate cyclase</fullName>
        <ecNumber evidence="2">2.7.7.65</ecNumber>
    </recommendedName>
</protein>
<dbReference type="NCBIfam" id="TIGR00254">
    <property type="entry name" value="GGDEF"/>
    <property type="match status" value="1"/>
</dbReference>
<accession>A0A369W7Y9</accession>
<keyword evidence="5" id="KW-0812">Transmembrane</keyword>
<feature type="domain" description="GGDEF" evidence="7">
    <location>
        <begin position="280"/>
        <end position="411"/>
    </location>
</feature>
<keyword evidence="5" id="KW-0472">Membrane</keyword>
<keyword evidence="5" id="KW-1133">Transmembrane helix</keyword>
<evidence type="ECO:0000259" key="6">
    <source>
        <dbReference type="PROSITE" id="PS50885"/>
    </source>
</evidence>
<dbReference type="Proteomes" id="UP000253769">
    <property type="component" value="Unassembled WGS sequence"/>
</dbReference>
<dbReference type="InterPro" id="IPR050469">
    <property type="entry name" value="Diguanylate_Cyclase"/>
</dbReference>
<evidence type="ECO:0000256" key="2">
    <source>
        <dbReference type="ARBA" id="ARBA00012528"/>
    </source>
</evidence>
<name>A0A369W7Y9_9GAMM</name>
<keyword evidence="9" id="KW-1185">Reference proteome</keyword>
<dbReference type="InterPro" id="IPR000160">
    <property type="entry name" value="GGDEF_dom"/>
</dbReference>
<organism evidence="8 9">
    <name type="scientific">Motiliproteus coralliicola</name>
    <dbReference type="NCBI Taxonomy" id="2283196"/>
    <lineage>
        <taxon>Bacteria</taxon>
        <taxon>Pseudomonadati</taxon>
        <taxon>Pseudomonadota</taxon>
        <taxon>Gammaproteobacteria</taxon>
        <taxon>Oceanospirillales</taxon>
        <taxon>Oceanospirillaceae</taxon>
        <taxon>Motiliproteus</taxon>
    </lineage>
</organism>
<dbReference type="SUPFAM" id="SSF55073">
    <property type="entry name" value="Nucleotide cyclase"/>
    <property type="match status" value="1"/>
</dbReference>
<reference evidence="8 9" key="1">
    <citation type="submission" date="2018-07" db="EMBL/GenBank/DDBJ databases">
        <title>Motiliproteus coralliicola sp. nov., a bacterium isolated from Coral.</title>
        <authorList>
            <person name="Wang G."/>
        </authorList>
    </citation>
    <scope>NUCLEOTIDE SEQUENCE [LARGE SCALE GENOMIC DNA]</scope>
    <source>
        <strain evidence="8 9">C34</strain>
    </source>
</reference>
<comment type="catalytic activity">
    <reaction evidence="3">
        <text>2 GTP = 3',3'-c-di-GMP + 2 diphosphate</text>
        <dbReference type="Rhea" id="RHEA:24898"/>
        <dbReference type="ChEBI" id="CHEBI:33019"/>
        <dbReference type="ChEBI" id="CHEBI:37565"/>
        <dbReference type="ChEBI" id="CHEBI:58805"/>
        <dbReference type="EC" id="2.7.7.65"/>
    </reaction>
</comment>
<dbReference type="PROSITE" id="PS50885">
    <property type="entry name" value="HAMP"/>
    <property type="match status" value="1"/>
</dbReference>
<dbReference type="GO" id="GO:0052621">
    <property type="term" value="F:diguanylate cyclase activity"/>
    <property type="evidence" value="ECO:0007669"/>
    <property type="project" value="UniProtKB-EC"/>
</dbReference>
<proteinExistence type="predicted"/>
<dbReference type="SMART" id="SM00267">
    <property type="entry name" value="GGDEF"/>
    <property type="match status" value="1"/>
</dbReference>
<evidence type="ECO:0000313" key="8">
    <source>
        <dbReference type="EMBL" id="RDE18120.1"/>
    </source>
</evidence>
<dbReference type="EMBL" id="QQOH01000006">
    <property type="protein sequence ID" value="RDE18120.1"/>
    <property type="molecule type" value="Genomic_DNA"/>
</dbReference>
<evidence type="ECO:0000259" key="7">
    <source>
        <dbReference type="PROSITE" id="PS50887"/>
    </source>
</evidence>
<dbReference type="Gene3D" id="6.10.340.10">
    <property type="match status" value="1"/>
</dbReference>
<dbReference type="SMART" id="SM00304">
    <property type="entry name" value="HAMP"/>
    <property type="match status" value="1"/>
</dbReference>
<feature type="coiled-coil region" evidence="4">
    <location>
        <begin position="222"/>
        <end position="252"/>
    </location>
</feature>
<evidence type="ECO:0000256" key="1">
    <source>
        <dbReference type="ARBA" id="ARBA00001946"/>
    </source>
</evidence>
<dbReference type="PANTHER" id="PTHR45138:SF9">
    <property type="entry name" value="DIGUANYLATE CYCLASE DGCM-RELATED"/>
    <property type="match status" value="1"/>
</dbReference>